<gene>
    <name evidence="2" type="ORF">ASEP1449_LOCUS537</name>
</gene>
<dbReference type="AlphaFoldDB" id="A0A7S2U523"/>
<feature type="region of interest" description="Disordered" evidence="1">
    <location>
        <begin position="1"/>
        <end position="80"/>
    </location>
</feature>
<protein>
    <submittedName>
        <fullName evidence="2">Uncharacterized protein</fullName>
    </submittedName>
</protein>
<name>A0A7S2U523_9STRA</name>
<sequence>MPSSSPSLGPSQFPSGVTSSIPTLENSFTPSASFTETPSKMPSLSPTLESSAKPSQPPSGSPSTFPTFEVSGVPSAAPSKHISVSPTIGYSVEPSQAPSNVHGQSQGPSIIVDTNGGNTDDSPEIGTDIFERANATIEFGDGSRDKEISLFFNISTRETRVTVFEKDCRSLVDTNIVEVMKDFTPRSESHGDLDVIVDIKQDPVMSSTIWSWDEEETHLAHIDLCVRVEVLVENLDGSTFGRNFFDSELAIEIDMSVGFSSASINPARRNYGTDNRSVSGDFSVESCQCNKDWQCTSETIFQGDKLRVCLLSNSSQTMFHSLDSFQLSQALESGGGFLVDLVIDDGNERNELTDVAFDGNRLMVTTEAANFFFINQDAGIVTASGAVTIGFGSTERRSMLRMTIDNKRDLMDEGNTHFDQDISIGLGPSSSAISFDTGLLTALALAIATSVFIL</sequence>
<dbReference type="EMBL" id="HBHQ01000847">
    <property type="protein sequence ID" value="CAD9808715.1"/>
    <property type="molecule type" value="Transcribed_RNA"/>
</dbReference>
<proteinExistence type="predicted"/>
<accession>A0A7S2U523</accession>
<evidence type="ECO:0000313" key="2">
    <source>
        <dbReference type="EMBL" id="CAD9808715.1"/>
    </source>
</evidence>
<evidence type="ECO:0000256" key="1">
    <source>
        <dbReference type="SAM" id="MobiDB-lite"/>
    </source>
</evidence>
<feature type="compositionally biased region" description="Polar residues" evidence="1">
    <location>
        <begin position="1"/>
        <end position="49"/>
    </location>
</feature>
<reference evidence="2" key="1">
    <citation type="submission" date="2021-01" db="EMBL/GenBank/DDBJ databases">
        <authorList>
            <person name="Corre E."/>
            <person name="Pelletier E."/>
            <person name="Niang G."/>
            <person name="Scheremetjew M."/>
            <person name="Finn R."/>
            <person name="Kale V."/>
            <person name="Holt S."/>
            <person name="Cochrane G."/>
            <person name="Meng A."/>
            <person name="Brown T."/>
            <person name="Cohen L."/>
        </authorList>
    </citation>
    <scope>NUCLEOTIDE SEQUENCE</scope>
    <source>
        <strain evidence="2">CCMP2084</strain>
    </source>
</reference>
<organism evidence="2">
    <name type="scientific">Attheya septentrionalis</name>
    <dbReference type="NCBI Taxonomy" id="420275"/>
    <lineage>
        <taxon>Eukaryota</taxon>
        <taxon>Sar</taxon>
        <taxon>Stramenopiles</taxon>
        <taxon>Ochrophyta</taxon>
        <taxon>Bacillariophyta</taxon>
        <taxon>Coscinodiscophyceae</taxon>
        <taxon>Chaetocerotophycidae</taxon>
        <taxon>Chaetocerotales</taxon>
        <taxon>Attheyaceae</taxon>
        <taxon>Attheya</taxon>
    </lineage>
</organism>